<keyword evidence="3" id="KW-1185">Reference proteome</keyword>
<comment type="caution">
    <text evidence="2">The sequence shown here is derived from an EMBL/GenBank/DDBJ whole genome shotgun (WGS) entry which is preliminary data.</text>
</comment>
<reference evidence="2 3" key="1">
    <citation type="submission" date="2016-11" db="EMBL/GenBank/DDBJ databases">
        <title>Draft Genome Sequences of Nine Cyanobacterial Strains from Diverse Habitats.</title>
        <authorList>
            <person name="Zhu T."/>
            <person name="Hou S."/>
            <person name="Lu X."/>
            <person name="Hess W.R."/>
        </authorList>
    </citation>
    <scope>NUCLEOTIDE SEQUENCE [LARGE SCALE GENOMIC DNA]</scope>
    <source>
        <strain evidence="2 3">NIES-30</strain>
    </source>
</reference>
<accession>A0A1U7J5H4</accession>
<evidence type="ECO:0000259" key="1">
    <source>
        <dbReference type="Pfam" id="PF18885"/>
    </source>
</evidence>
<sequence length="472" mass="52633">MRIEGRVFSPDFPQPPSTVPLWNFWNPTAGDHFLTTQADWVRLPQREGYTRFRLEGYLYTSAGEDRLPLNSFWNARTQDNLATTAIGGELHSFDDNWGQYRTEGYLLPEIQRVTPLYTWYGHDRGDHFTTTDPNWAGVVGDRRVSGVDYELVRIEGRVFSPDLPQPKGTRALWSFWNPATGDNFLTTRSKWVRSRSREGYTRYRLEGFLYSTPGPGQSELVSYWNQTVQDHAATTAKPGDIKSLTPAWEKYRQEGFLFPEGQLVRPDNITEPLVPTAVLRGDREFDGNGPDITARLKLVVSPDGRHVIAKIYFLAFETRPDSSTTEATWEKIVYTAPAGRRILSLASPASSEVRFISPRAGFQILFPGEDLKDVTALIKAVSGSITSILQFVPMAGQVAKGVDASLSAFLEGLKVVGFSGNQVSTVVSTDGPVLFFAIVGDTGGDDISDDNNPKDDTRIVGIRMLDFEVVMA</sequence>
<gene>
    <name evidence="2" type="ORF">NIES30_10925</name>
</gene>
<organism evidence="2 3">
    <name type="scientific">Phormidium tenue NIES-30</name>
    <dbReference type="NCBI Taxonomy" id="549789"/>
    <lineage>
        <taxon>Bacteria</taxon>
        <taxon>Bacillati</taxon>
        <taxon>Cyanobacteriota</taxon>
        <taxon>Cyanophyceae</taxon>
        <taxon>Oscillatoriophycideae</taxon>
        <taxon>Oscillatoriales</taxon>
        <taxon>Oscillatoriaceae</taxon>
        <taxon>Phormidium</taxon>
    </lineage>
</organism>
<protein>
    <recommendedName>
        <fullName evidence="1">DUF5648 domain-containing protein</fullName>
    </recommendedName>
</protein>
<evidence type="ECO:0000313" key="2">
    <source>
        <dbReference type="EMBL" id="OKH48014.1"/>
    </source>
</evidence>
<feature type="domain" description="DUF5648" evidence="1">
    <location>
        <begin position="115"/>
        <end position="255"/>
    </location>
</feature>
<proteinExistence type="predicted"/>
<dbReference type="Proteomes" id="UP000185557">
    <property type="component" value="Unassembled WGS sequence"/>
</dbReference>
<dbReference type="AlphaFoldDB" id="A0A1U7J5H4"/>
<feature type="domain" description="DUF5648" evidence="1">
    <location>
        <begin position="15"/>
        <end position="100"/>
    </location>
</feature>
<name>A0A1U7J5H4_9CYAN</name>
<evidence type="ECO:0000313" key="3">
    <source>
        <dbReference type="Proteomes" id="UP000185557"/>
    </source>
</evidence>
<dbReference type="EMBL" id="MRCG01000007">
    <property type="protein sequence ID" value="OKH48014.1"/>
    <property type="molecule type" value="Genomic_DNA"/>
</dbReference>
<dbReference type="InterPro" id="IPR043708">
    <property type="entry name" value="DUF5648"/>
</dbReference>
<dbReference type="Pfam" id="PF18885">
    <property type="entry name" value="DUF5648"/>
    <property type="match status" value="2"/>
</dbReference>